<feature type="domain" description="Peptidase S74" evidence="1">
    <location>
        <begin position="243"/>
        <end position="292"/>
    </location>
</feature>
<dbReference type="Pfam" id="PF13884">
    <property type="entry name" value="Peptidase_S74"/>
    <property type="match status" value="1"/>
</dbReference>
<evidence type="ECO:0000259" key="1">
    <source>
        <dbReference type="Pfam" id="PF13884"/>
    </source>
</evidence>
<name>A0A840HVQ2_9SPHN</name>
<evidence type="ECO:0000313" key="3">
    <source>
        <dbReference type="Proteomes" id="UP000575068"/>
    </source>
</evidence>
<keyword evidence="3" id="KW-1185">Reference proteome</keyword>
<evidence type="ECO:0000313" key="2">
    <source>
        <dbReference type="EMBL" id="MBB4642372.1"/>
    </source>
</evidence>
<dbReference type="AlphaFoldDB" id="A0A840HVQ2"/>
<protein>
    <recommendedName>
        <fullName evidence="1">Peptidase S74 domain-containing protein</fullName>
    </recommendedName>
</protein>
<comment type="caution">
    <text evidence="2">The sequence shown here is derived from an EMBL/GenBank/DDBJ whole genome shotgun (WGS) entry which is preliminary data.</text>
</comment>
<dbReference type="EMBL" id="JACHOV010000010">
    <property type="protein sequence ID" value="MBB4642372.1"/>
    <property type="molecule type" value="Genomic_DNA"/>
</dbReference>
<gene>
    <name evidence="2" type="ORF">HNQ99_002697</name>
</gene>
<dbReference type="RefSeq" id="WP_221232694.1">
    <property type="nucleotide sequence ID" value="NZ_JACHOV010000010.1"/>
</dbReference>
<sequence>MNKDTAITQQLVNMTDQVNPWGSVNYDQTGTTGFMDSNGKWVSIPKFTQTTSYTPEQQAIFDQSQAAQTNLAGIANEQSGMLRDYLNEPFQFDNQDAGDWAYDLASSRILPQQEQGRQALESRLINSGIRPGTAAYDREMTRMTQGNTDQMNQLALTGRGQAFSEALTSRNQPINEITALMSGSQLQNPGSASPGAPQAGVAGVDYTGLVNQQYQAKLQNQGGMLGGLFGLAGSLAGNTAVMSDRRVKTDISRVGTLDNGLPVFSYRYIWGGPMHIGVMAQDVEQMNPDAVTEINGIKAVDYARVVH</sequence>
<dbReference type="Proteomes" id="UP000575068">
    <property type="component" value="Unassembled WGS sequence"/>
</dbReference>
<proteinExistence type="predicted"/>
<reference evidence="2 3" key="1">
    <citation type="submission" date="2020-08" db="EMBL/GenBank/DDBJ databases">
        <title>Genomic Encyclopedia of Type Strains, Phase IV (KMG-IV): sequencing the most valuable type-strain genomes for metagenomic binning, comparative biology and taxonomic classification.</title>
        <authorList>
            <person name="Goeker M."/>
        </authorList>
    </citation>
    <scope>NUCLEOTIDE SEQUENCE [LARGE SCALE GENOMIC DNA]</scope>
    <source>
        <strain evidence="2 3">DSM 7465</strain>
    </source>
</reference>
<accession>A0A840HVQ2</accession>
<organism evidence="2 3">
    <name type="scientific">Rhizorhapis suberifaciens</name>
    <name type="common">corky root of lettuce</name>
    <dbReference type="NCBI Taxonomy" id="13656"/>
    <lineage>
        <taxon>Bacteria</taxon>
        <taxon>Pseudomonadati</taxon>
        <taxon>Pseudomonadota</taxon>
        <taxon>Alphaproteobacteria</taxon>
        <taxon>Sphingomonadales</taxon>
        <taxon>Sphingomonadaceae</taxon>
        <taxon>Rhizorhapis</taxon>
    </lineage>
</organism>
<dbReference type="InterPro" id="IPR030392">
    <property type="entry name" value="S74_ICA"/>
</dbReference>